<evidence type="ECO:0000313" key="2">
    <source>
        <dbReference type="EMBL" id="KAF5321004.1"/>
    </source>
</evidence>
<gene>
    <name evidence="2" type="ORF">D9619_001649</name>
</gene>
<accession>A0A8H5BCU7</accession>
<dbReference type="AlphaFoldDB" id="A0A8H5BCU7"/>
<organism evidence="2 3">
    <name type="scientific">Psilocybe cf. subviscida</name>
    <dbReference type="NCBI Taxonomy" id="2480587"/>
    <lineage>
        <taxon>Eukaryota</taxon>
        <taxon>Fungi</taxon>
        <taxon>Dikarya</taxon>
        <taxon>Basidiomycota</taxon>
        <taxon>Agaricomycotina</taxon>
        <taxon>Agaricomycetes</taxon>
        <taxon>Agaricomycetidae</taxon>
        <taxon>Agaricales</taxon>
        <taxon>Agaricineae</taxon>
        <taxon>Strophariaceae</taxon>
        <taxon>Psilocybe</taxon>
    </lineage>
</organism>
<protein>
    <recommendedName>
        <fullName evidence="4">F-box domain-containing protein</fullName>
    </recommendedName>
</protein>
<comment type="caution">
    <text evidence="2">The sequence shown here is derived from an EMBL/GenBank/DDBJ whole genome shotgun (WGS) entry which is preliminary data.</text>
</comment>
<sequence>MALVDNASHHFEEPPLTHRGLAPNLDATQSEDDDNENSTQDELSLLAEQFMGIDLSATPLQHSLEEVCMPKMAALRKSKSAAWHPFCGSFCHWLAAPPRAYGRELLEIDPLPSNTHPIGASVAAGFAPCNNHVGSDAVAAEPPQKKGSGQRTIDKLPVELWAEIFYICLPSQTFITPDPLQAPLLLCQICRSWRAIATGTPLLWSALAIRGSWCLRVWKSCLESWLRRAGNAVLSLDVTVPLYMEAIFTRHIMKLMTDAADRWYHLRLGLTNPLLCALLDREMPALRTLEFSSLHPLSSLSMKGSQVPSLKSVSLLSKALYIQPLCLPWAQLTSLSSQCWLNIPQHLDILSRCPALEVYSMRIIDAEVGHDFSTLLRHDMQILEVIPFMGSALGPVLDYFQLPNLVQLSFVVPDGSPSQYRTTWTNTHLLRLYERSSFPLAKMCLKGAIASDECISALQKVIPTLALVILQ</sequence>
<name>A0A8H5BCU7_9AGAR</name>
<dbReference type="Proteomes" id="UP000567179">
    <property type="component" value="Unassembled WGS sequence"/>
</dbReference>
<dbReference type="Gene3D" id="1.20.1280.50">
    <property type="match status" value="1"/>
</dbReference>
<dbReference type="OrthoDB" id="3038759at2759"/>
<evidence type="ECO:0008006" key="4">
    <source>
        <dbReference type="Google" id="ProtNLM"/>
    </source>
</evidence>
<reference evidence="2 3" key="1">
    <citation type="journal article" date="2020" name="ISME J.">
        <title>Uncovering the hidden diversity of litter-decomposition mechanisms in mushroom-forming fungi.</title>
        <authorList>
            <person name="Floudas D."/>
            <person name="Bentzer J."/>
            <person name="Ahren D."/>
            <person name="Johansson T."/>
            <person name="Persson P."/>
            <person name="Tunlid A."/>
        </authorList>
    </citation>
    <scope>NUCLEOTIDE SEQUENCE [LARGE SCALE GENOMIC DNA]</scope>
    <source>
        <strain evidence="2 3">CBS 101986</strain>
    </source>
</reference>
<evidence type="ECO:0000313" key="3">
    <source>
        <dbReference type="Proteomes" id="UP000567179"/>
    </source>
</evidence>
<dbReference type="EMBL" id="JAACJJ010000028">
    <property type="protein sequence ID" value="KAF5321004.1"/>
    <property type="molecule type" value="Genomic_DNA"/>
</dbReference>
<feature type="region of interest" description="Disordered" evidence="1">
    <location>
        <begin position="1"/>
        <end position="40"/>
    </location>
</feature>
<proteinExistence type="predicted"/>
<evidence type="ECO:0000256" key="1">
    <source>
        <dbReference type="SAM" id="MobiDB-lite"/>
    </source>
</evidence>
<keyword evidence="3" id="KW-1185">Reference proteome</keyword>
<feature type="compositionally biased region" description="Basic and acidic residues" evidence="1">
    <location>
        <begin position="7"/>
        <end position="16"/>
    </location>
</feature>